<dbReference type="PANTHER" id="PTHR21576:SF156">
    <property type="entry name" value="PROTEIN NUCLEAR FUSION DEFECTIVE 4-LIKE"/>
    <property type="match status" value="1"/>
</dbReference>
<accession>A0A6A1W198</accession>
<evidence type="ECO:0000313" key="8">
    <source>
        <dbReference type="Proteomes" id="UP000516437"/>
    </source>
</evidence>
<dbReference type="EMBL" id="RXIC02000021">
    <property type="protein sequence ID" value="KAB1219019.1"/>
    <property type="molecule type" value="Genomic_DNA"/>
</dbReference>
<feature type="transmembrane region" description="Helical" evidence="5">
    <location>
        <begin position="123"/>
        <end position="144"/>
    </location>
</feature>
<keyword evidence="2 5" id="KW-0812">Transmembrane</keyword>
<protein>
    <recommendedName>
        <fullName evidence="6">Nodulin-like domain-containing protein</fullName>
    </recommendedName>
</protein>
<evidence type="ECO:0000256" key="4">
    <source>
        <dbReference type="ARBA" id="ARBA00023136"/>
    </source>
</evidence>
<proteinExistence type="predicted"/>
<feature type="domain" description="Nodulin-like" evidence="6">
    <location>
        <begin position="25"/>
        <end position="142"/>
    </location>
</feature>
<keyword evidence="8" id="KW-1185">Reference proteome</keyword>
<feature type="transmembrane region" description="Helical" evidence="5">
    <location>
        <begin position="90"/>
        <end position="111"/>
    </location>
</feature>
<sequence>MEAARPRSGGTGGKKSFIIQVFTGPWFMVFATLLVMFTADTPLAFGLYSNVLKSVLGYDQSTLNLVSFFKEVGTNVGVISGLIAEVTPTWFVLSLSAGINFFGYFMIWLVITGRMATPHVWVMCLYICLGANSTAFANTGALSLA</sequence>
<organism evidence="7 8">
    <name type="scientific">Morella rubra</name>
    <name type="common">Chinese bayberry</name>
    <dbReference type="NCBI Taxonomy" id="262757"/>
    <lineage>
        <taxon>Eukaryota</taxon>
        <taxon>Viridiplantae</taxon>
        <taxon>Streptophyta</taxon>
        <taxon>Embryophyta</taxon>
        <taxon>Tracheophyta</taxon>
        <taxon>Spermatophyta</taxon>
        <taxon>Magnoliopsida</taxon>
        <taxon>eudicotyledons</taxon>
        <taxon>Gunneridae</taxon>
        <taxon>Pentapetalae</taxon>
        <taxon>rosids</taxon>
        <taxon>fabids</taxon>
        <taxon>Fagales</taxon>
        <taxon>Myricaceae</taxon>
        <taxon>Morella</taxon>
    </lineage>
</organism>
<keyword evidence="4 5" id="KW-0472">Membrane</keyword>
<comment type="subcellular location">
    <subcellularLocation>
        <location evidence="1">Membrane</location>
        <topology evidence="1">Multi-pass membrane protein</topology>
    </subcellularLocation>
</comment>
<evidence type="ECO:0000259" key="6">
    <source>
        <dbReference type="Pfam" id="PF06813"/>
    </source>
</evidence>
<evidence type="ECO:0000313" key="7">
    <source>
        <dbReference type="EMBL" id="KAB1219019.1"/>
    </source>
</evidence>
<dbReference type="PANTHER" id="PTHR21576">
    <property type="entry name" value="UNCHARACTERIZED NODULIN-LIKE PROTEIN"/>
    <property type="match status" value="1"/>
</dbReference>
<evidence type="ECO:0000256" key="5">
    <source>
        <dbReference type="SAM" id="Phobius"/>
    </source>
</evidence>
<evidence type="ECO:0000256" key="2">
    <source>
        <dbReference type="ARBA" id="ARBA00022692"/>
    </source>
</evidence>
<dbReference type="GO" id="GO:0016020">
    <property type="term" value="C:membrane"/>
    <property type="evidence" value="ECO:0007669"/>
    <property type="project" value="UniProtKB-SubCell"/>
</dbReference>
<name>A0A6A1W198_9ROSI</name>
<evidence type="ECO:0000256" key="3">
    <source>
        <dbReference type="ARBA" id="ARBA00022989"/>
    </source>
</evidence>
<gene>
    <name evidence="7" type="ORF">CJ030_MR3G015065</name>
</gene>
<dbReference type="Proteomes" id="UP000516437">
    <property type="component" value="Chromosome 3"/>
</dbReference>
<dbReference type="OrthoDB" id="410267at2759"/>
<dbReference type="InterPro" id="IPR010658">
    <property type="entry name" value="Nodulin-like"/>
</dbReference>
<keyword evidence="3 5" id="KW-1133">Transmembrane helix</keyword>
<feature type="transmembrane region" description="Helical" evidence="5">
    <location>
        <begin position="21"/>
        <end position="39"/>
    </location>
</feature>
<dbReference type="AlphaFoldDB" id="A0A6A1W198"/>
<comment type="caution">
    <text evidence="7">The sequence shown here is derived from an EMBL/GenBank/DDBJ whole genome shotgun (WGS) entry which is preliminary data.</text>
</comment>
<reference evidence="7 8" key="1">
    <citation type="journal article" date="2019" name="Plant Biotechnol. J.">
        <title>The red bayberry genome and genetic basis of sex determination.</title>
        <authorList>
            <person name="Jia H.M."/>
            <person name="Jia H.J."/>
            <person name="Cai Q.L."/>
            <person name="Wang Y."/>
            <person name="Zhao H.B."/>
            <person name="Yang W.F."/>
            <person name="Wang G.Y."/>
            <person name="Li Y.H."/>
            <person name="Zhan D.L."/>
            <person name="Shen Y.T."/>
            <person name="Niu Q.F."/>
            <person name="Chang L."/>
            <person name="Qiu J."/>
            <person name="Zhao L."/>
            <person name="Xie H.B."/>
            <person name="Fu W.Y."/>
            <person name="Jin J."/>
            <person name="Li X.W."/>
            <person name="Jiao Y."/>
            <person name="Zhou C.C."/>
            <person name="Tu T."/>
            <person name="Chai C.Y."/>
            <person name="Gao J.L."/>
            <person name="Fan L.J."/>
            <person name="van de Weg E."/>
            <person name="Wang J.Y."/>
            <person name="Gao Z.S."/>
        </authorList>
    </citation>
    <scope>NUCLEOTIDE SEQUENCE [LARGE SCALE GENOMIC DNA]</scope>
    <source>
        <tissue evidence="7">Leaves</tissue>
    </source>
</reference>
<dbReference type="Pfam" id="PF06813">
    <property type="entry name" value="Nodulin-like"/>
    <property type="match status" value="1"/>
</dbReference>
<evidence type="ECO:0000256" key="1">
    <source>
        <dbReference type="ARBA" id="ARBA00004141"/>
    </source>
</evidence>